<dbReference type="PANTHER" id="PTHR43528:SF5">
    <property type="entry name" value="PROLINE_BETAINE TRANSPORTER"/>
    <property type="match status" value="1"/>
</dbReference>
<reference evidence="14 15" key="1">
    <citation type="submission" date="2019-03" db="EMBL/GenBank/DDBJ databases">
        <title>Genome Sequencing and Assembly of Various Microbes Isolated from Partially Reclaimed Soil and Acid Mine Drainage (AMD) Site.</title>
        <authorList>
            <person name="Steinbock B."/>
            <person name="Bechtold R."/>
            <person name="Sevigny J.L."/>
            <person name="Thomas D."/>
            <person name="Cuthill L.R."/>
            <person name="Aveiro Johannsen E.J."/>
            <person name="Thomas K."/>
            <person name="Ghosh A."/>
        </authorList>
    </citation>
    <scope>NUCLEOTIDE SEQUENCE [LARGE SCALE GENOMIC DNA]</scope>
    <source>
        <strain evidence="14 15">S-A1</strain>
    </source>
</reference>
<evidence type="ECO:0000256" key="2">
    <source>
        <dbReference type="ARBA" id="ARBA00008240"/>
    </source>
</evidence>
<comment type="function">
    <text evidence="9">May be a proton symporter involved in the uptake of osmolytes such as proline and glycine betaine.</text>
</comment>
<feature type="transmembrane region" description="Helical" evidence="12">
    <location>
        <begin position="39"/>
        <end position="60"/>
    </location>
</feature>
<dbReference type="CDD" id="cd17367">
    <property type="entry name" value="MFS_KgtP"/>
    <property type="match status" value="1"/>
</dbReference>
<dbReference type="PROSITE" id="PS00217">
    <property type="entry name" value="SUGAR_TRANSPORT_2"/>
    <property type="match status" value="1"/>
</dbReference>
<comment type="subcellular location">
    <subcellularLocation>
        <location evidence="1">Cell membrane</location>
        <topology evidence="1">Multi-pass membrane protein</topology>
    </subcellularLocation>
</comment>
<dbReference type="GO" id="GO:0005886">
    <property type="term" value="C:plasma membrane"/>
    <property type="evidence" value="ECO:0007669"/>
    <property type="project" value="UniProtKB-SubCell"/>
</dbReference>
<feature type="transmembrane region" description="Helical" evidence="12">
    <location>
        <begin position="72"/>
        <end position="90"/>
    </location>
</feature>
<dbReference type="GO" id="GO:0015293">
    <property type="term" value="F:symporter activity"/>
    <property type="evidence" value="ECO:0007669"/>
    <property type="project" value="UniProtKB-KW"/>
</dbReference>
<proteinExistence type="inferred from homology"/>
<dbReference type="InterPro" id="IPR020846">
    <property type="entry name" value="MFS_dom"/>
</dbReference>
<evidence type="ECO:0000256" key="5">
    <source>
        <dbReference type="ARBA" id="ARBA00022692"/>
    </source>
</evidence>
<protein>
    <recommendedName>
        <fullName evidence="10">Putative proline/betaine transporter</fullName>
    </recommendedName>
</protein>
<dbReference type="InterPro" id="IPR011701">
    <property type="entry name" value="MFS"/>
</dbReference>
<evidence type="ECO:0000256" key="11">
    <source>
        <dbReference type="SAM" id="MobiDB-lite"/>
    </source>
</evidence>
<dbReference type="PROSITE" id="PS00216">
    <property type="entry name" value="SUGAR_TRANSPORT_1"/>
    <property type="match status" value="1"/>
</dbReference>
<feature type="region of interest" description="Disordered" evidence="11">
    <location>
        <begin position="419"/>
        <end position="456"/>
    </location>
</feature>
<dbReference type="OrthoDB" id="8953821at2"/>
<evidence type="ECO:0000256" key="10">
    <source>
        <dbReference type="ARBA" id="ARBA00039918"/>
    </source>
</evidence>
<dbReference type="Proteomes" id="UP000294621">
    <property type="component" value="Unassembled WGS sequence"/>
</dbReference>
<feature type="transmembrane region" description="Helical" evidence="12">
    <location>
        <begin position="12"/>
        <end position="33"/>
    </location>
</feature>
<dbReference type="InterPro" id="IPR005829">
    <property type="entry name" value="Sugar_transporter_CS"/>
</dbReference>
<evidence type="ECO:0000256" key="3">
    <source>
        <dbReference type="ARBA" id="ARBA00022448"/>
    </source>
</evidence>
<dbReference type="InterPro" id="IPR051084">
    <property type="entry name" value="H+-coupled_symporters"/>
</dbReference>
<dbReference type="EMBL" id="SMZQ01000002">
    <property type="protein sequence ID" value="TDL40085.1"/>
    <property type="molecule type" value="Genomic_DNA"/>
</dbReference>
<feature type="transmembrane region" description="Helical" evidence="12">
    <location>
        <begin position="299"/>
        <end position="319"/>
    </location>
</feature>
<keyword evidence="8 12" id="KW-0472">Membrane</keyword>
<dbReference type="PROSITE" id="PS50850">
    <property type="entry name" value="MFS"/>
    <property type="match status" value="1"/>
</dbReference>
<dbReference type="AlphaFoldDB" id="A0A4R5Y9V1"/>
<evidence type="ECO:0000256" key="1">
    <source>
        <dbReference type="ARBA" id="ARBA00004651"/>
    </source>
</evidence>
<organism evidence="14 15">
    <name type="scientific">Arthrobacter nitrophenolicus</name>
    <dbReference type="NCBI Taxonomy" id="683150"/>
    <lineage>
        <taxon>Bacteria</taxon>
        <taxon>Bacillati</taxon>
        <taxon>Actinomycetota</taxon>
        <taxon>Actinomycetes</taxon>
        <taxon>Micrococcales</taxon>
        <taxon>Micrococcaceae</taxon>
        <taxon>Arthrobacter</taxon>
    </lineage>
</organism>
<evidence type="ECO:0000259" key="13">
    <source>
        <dbReference type="PROSITE" id="PS50850"/>
    </source>
</evidence>
<dbReference type="InterPro" id="IPR036259">
    <property type="entry name" value="MFS_trans_sf"/>
</dbReference>
<feature type="transmembrane region" description="Helical" evidence="12">
    <location>
        <begin position="96"/>
        <end position="116"/>
    </location>
</feature>
<evidence type="ECO:0000256" key="9">
    <source>
        <dbReference type="ARBA" id="ARBA00037295"/>
    </source>
</evidence>
<keyword evidence="5 12" id="KW-0812">Transmembrane</keyword>
<keyword evidence="6" id="KW-0769">Symport</keyword>
<evidence type="ECO:0000256" key="7">
    <source>
        <dbReference type="ARBA" id="ARBA00022989"/>
    </source>
</evidence>
<dbReference type="Gene3D" id="1.20.1250.20">
    <property type="entry name" value="MFS general substrate transporter like domains"/>
    <property type="match status" value="2"/>
</dbReference>
<dbReference type="Pfam" id="PF00083">
    <property type="entry name" value="Sugar_tr"/>
    <property type="match status" value="1"/>
</dbReference>
<gene>
    <name evidence="14" type="ORF">E2R57_03950</name>
</gene>
<comment type="similarity">
    <text evidence="2">Belongs to the major facilitator superfamily. Metabolite:H+ Symporter (MHS) family (TC 2.A.1.6) family.</text>
</comment>
<sequence length="456" mass="48989">MVKGCLGNLIEWYDWFVYASFSIYFAAEFFPAGNATAQLLSTAAVFAVGFLMRPLGGWLLGMYADRHGRRNALAASVLLMSAGSLTIGLTPSFETIGIFAPILLVVARLIQGLSVGGEFGSSATYLSEVATPGRRGFFSSFQYVSIIIGQLSALLVMILLQRILSPEQMGEWGWRIPFIIGAVAGLLVMVLRRSMDESEHYKMEKARSEAEALASGKKPAGSLRTLLQYPKQLFAVFCLAIGGTVAFYVYTTYMQKYMVNTSGIAKEDASVISFVALFFFMLLQPLVGGLSDRYGRRKIMLFFSIGGTIITVPVLTILADTTNVFAAFGLMMFCLVFVSGYTACASIIKAEMFPTKVRALGVGLPHALVAATFGGTVEPIGLALKQAGMESTFFWYVTGCIALTLVAAVMVKEPSKNSALESDLASASPVEDAKTAATEDSEARPIGNVPVGASRN</sequence>
<feature type="transmembrane region" description="Helical" evidence="12">
    <location>
        <begin position="393"/>
        <end position="411"/>
    </location>
</feature>
<feature type="transmembrane region" description="Helical" evidence="12">
    <location>
        <begin position="325"/>
        <end position="348"/>
    </location>
</feature>
<feature type="transmembrane region" description="Helical" evidence="12">
    <location>
        <begin position="172"/>
        <end position="191"/>
    </location>
</feature>
<evidence type="ECO:0000256" key="6">
    <source>
        <dbReference type="ARBA" id="ARBA00022847"/>
    </source>
</evidence>
<keyword evidence="4" id="KW-1003">Cell membrane</keyword>
<feature type="transmembrane region" description="Helical" evidence="12">
    <location>
        <begin position="360"/>
        <end position="381"/>
    </location>
</feature>
<comment type="caution">
    <text evidence="14">The sequence shown here is derived from an EMBL/GenBank/DDBJ whole genome shotgun (WGS) entry which is preliminary data.</text>
</comment>
<dbReference type="InterPro" id="IPR005828">
    <property type="entry name" value="MFS_sugar_transport-like"/>
</dbReference>
<feature type="transmembrane region" description="Helical" evidence="12">
    <location>
        <begin position="270"/>
        <end position="287"/>
    </location>
</feature>
<evidence type="ECO:0000256" key="8">
    <source>
        <dbReference type="ARBA" id="ARBA00023136"/>
    </source>
</evidence>
<evidence type="ECO:0000256" key="4">
    <source>
        <dbReference type="ARBA" id="ARBA00022475"/>
    </source>
</evidence>
<keyword evidence="3" id="KW-0813">Transport</keyword>
<name>A0A4R5Y9V1_9MICC</name>
<evidence type="ECO:0000313" key="15">
    <source>
        <dbReference type="Proteomes" id="UP000294621"/>
    </source>
</evidence>
<dbReference type="Pfam" id="PF07690">
    <property type="entry name" value="MFS_1"/>
    <property type="match status" value="1"/>
</dbReference>
<accession>A0A4R5Y9V1</accession>
<feature type="transmembrane region" description="Helical" evidence="12">
    <location>
        <begin position="137"/>
        <end position="160"/>
    </location>
</feature>
<evidence type="ECO:0000313" key="14">
    <source>
        <dbReference type="EMBL" id="TDL40085.1"/>
    </source>
</evidence>
<feature type="domain" description="Major facilitator superfamily (MFS) profile" evidence="13">
    <location>
        <begin position="1"/>
        <end position="416"/>
    </location>
</feature>
<dbReference type="SUPFAM" id="SSF103473">
    <property type="entry name" value="MFS general substrate transporter"/>
    <property type="match status" value="1"/>
</dbReference>
<keyword evidence="7 12" id="KW-1133">Transmembrane helix</keyword>
<dbReference type="PANTHER" id="PTHR43528">
    <property type="entry name" value="ALPHA-KETOGLUTARATE PERMEASE"/>
    <property type="match status" value="1"/>
</dbReference>
<dbReference type="FunFam" id="1.20.1250.20:FF:000001">
    <property type="entry name" value="Dicarboxylate MFS transporter"/>
    <property type="match status" value="1"/>
</dbReference>
<evidence type="ECO:0000256" key="12">
    <source>
        <dbReference type="SAM" id="Phobius"/>
    </source>
</evidence>
<feature type="transmembrane region" description="Helical" evidence="12">
    <location>
        <begin position="233"/>
        <end position="250"/>
    </location>
</feature>